<dbReference type="Proteomes" id="UP000002218">
    <property type="component" value="Chromosome"/>
</dbReference>
<feature type="compositionally biased region" description="Basic and acidic residues" evidence="1">
    <location>
        <begin position="106"/>
        <end position="123"/>
    </location>
</feature>
<dbReference type="HOGENOM" id="CLU_1946499_0_0_11"/>
<evidence type="ECO:0000313" key="2">
    <source>
        <dbReference type="EMBL" id="ACV79890.1"/>
    </source>
</evidence>
<dbReference type="RefSeq" id="WP_015748744.1">
    <property type="nucleotide sequence ID" value="NC_013235.1"/>
</dbReference>
<evidence type="ECO:0000313" key="3">
    <source>
        <dbReference type="Proteomes" id="UP000002218"/>
    </source>
</evidence>
<evidence type="ECO:0000256" key="1">
    <source>
        <dbReference type="SAM" id="MobiDB-lite"/>
    </source>
</evidence>
<dbReference type="EMBL" id="CP001737">
    <property type="protein sequence ID" value="ACV79890.1"/>
    <property type="molecule type" value="Genomic_DNA"/>
</dbReference>
<dbReference type="AlphaFoldDB" id="C8XEY9"/>
<sequence precursor="true">MTGKQRRGLSSSGLDAVIPAAATAPTQSAPAPTAAVTAAKPAARSATKPASQPATPSSAGKVKFGGYIDPEIAERARDALSWLGGAWTTGALLEEGIELALARLQKEHNGGKPFPARKDERLRRGPRIS</sequence>
<gene>
    <name evidence="2" type="ordered locus">Namu_3568</name>
</gene>
<accession>C8XEY9</accession>
<reference evidence="3" key="1">
    <citation type="submission" date="2009-09" db="EMBL/GenBank/DDBJ databases">
        <title>The complete genome of Nakamurella multipartita DSM 44233.</title>
        <authorList>
            <consortium name="US DOE Joint Genome Institute (JGI-PGF)"/>
            <person name="Lucas S."/>
            <person name="Copeland A."/>
            <person name="Lapidus A."/>
            <person name="Glavina del Rio T."/>
            <person name="Dalin E."/>
            <person name="Tice H."/>
            <person name="Bruce D."/>
            <person name="Goodwin L."/>
            <person name="Pitluck S."/>
            <person name="Kyrpides N."/>
            <person name="Mavromatis K."/>
            <person name="Ivanova N."/>
            <person name="Ovchinnikova G."/>
            <person name="Sims D."/>
            <person name="Meincke L."/>
            <person name="Brettin T."/>
            <person name="Detter J.C."/>
            <person name="Han C."/>
            <person name="Larimer F."/>
            <person name="Land M."/>
            <person name="Hauser L."/>
            <person name="Markowitz V."/>
            <person name="Cheng J.-F."/>
            <person name="Hugenholtz P."/>
            <person name="Woyke T."/>
            <person name="Wu D."/>
            <person name="Klenk H.-P."/>
            <person name="Eisen J.A."/>
        </authorList>
    </citation>
    <scope>NUCLEOTIDE SEQUENCE [LARGE SCALE GENOMIC DNA]</scope>
    <source>
        <strain evidence="3">ATCC 700099 / DSM 44233 / CIP 104796 / JCM 9543 / NBRC 105858 / Y-104</strain>
    </source>
</reference>
<dbReference type="STRING" id="479431.Namu_3568"/>
<protein>
    <recommendedName>
        <fullName evidence="4">Centromere-binding protein ParB C-terminal domain-containing protein</fullName>
    </recommendedName>
</protein>
<proteinExistence type="predicted"/>
<keyword evidence="3" id="KW-1185">Reference proteome</keyword>
<feature type="region of interest" description="Disordered" evidence="1">
    <location>
        <begin position="106"/>
        <end position="129"/>
    </location>
</feature>
<feature type="region of interest" description="Disordered" evidence="1">
    <location>
        <begin position="21"/>
        <end position="64"/>
    </location>
</feature>
<dbReference type="Gene3D" id="6.10.180.30">
    <property type="match status" value="1"/>
</dbReference>
<feature type="compositionally biased region" description="Low complexity" evidence="1">
    <location>
        <begin position="21"/>
        <end position="50"/>
    </location>
</feature>
<organism evidence="2 3">
    <name type="scientific">Nakamurella multipartita (strain ATCC 700099 / DSM 44233 / CIP 104796 / JCM 9543 / NBRC 105858 / Y-104)</name>
    <name type="common">Microsphaera multipartita</name>
    <dbReference type="NCBI Taxonomy" id="479431"/>
    <lineage>
        <taxon>Bacteria</taxon>
        <taxon>Bacillati</taxon>
        <taxon>Actinomycetota</taxon>
        <taxon>Actinomycetes</taxon>
        <taxon>Nakamurellales</taxon>
        <taxon>Nakamurellaceae</taxon>
        <taxon>Nakamurella</taxon>
    </lineage>
</organism>
<reference evidence="2 3" key="2">
    <citation type="journal article" date="2010" name="Stand. Genomic Sci.">
        <title>Complete genome sequence of Nakamurella multipartita type strain (Y-104).</title>
        <authorList>
            <person name="Tice H."/>
            <person name="Mayilraj S."/>
            <person name="Sims D."/>
            <person name="Lapidus A."/>
            <person name="Nolan M."/>
            <person name="Lucas S."/>
            <person name="Glavina Del Rio T."/>
            <person name="Copeland A."/>
            <person name="Cheng J.F."/>
            <person name="Meincke L."/>
            <person name="Bruce D."/>
            <person name="Goodwin L."/>
            <person name="Pitluck S."/>
            <person name="Ivanova N."/>
            <person name="Mavromatis K."/>
            <person name="Ovchinnikova G."/>
            <person name="Pati A."/>
            <person name="Chen A."/>
            <person name="Palaniappan K."/>
            <person name="Land M."/>
            <person name="Hauser L."/>
            <person name="Chang Y.J."/>
            <person name="Jeffries C.D."/>
            <person name="Detter J.C."/>
            <person name="Brettin T."/>
            <person name="Rohde M."/>
            <person name="Goker M."/>
            <person name="Bristow J."/>
            <person name="Eisen J.A."/>
            <person name="Markowitz V."/>
            <person name="Hugenholtz P."/>
            <person name="Kyrpides N.C."/>
            <person name="Klenk H.P."/>
            <person name="Chen F."/>
        </authorList>
    </citation>
    <scope>NUCLEOTIDE SEQUENCE [LARGE SCALE GENOMIC DNA]</scope>
    <source>
        <strain evidence="3">ATCC 700099 / DSM 44233 / CIP 104796 / JCM 9543 / NBRC 105858 / Y-104</strain>
    </source>
</reference>
<name>C8XEY9_NAKMY</name>
<dbReference type="InParanoid" id="C8XEY9"/>
<dbReference type="KEGG" id="nml:Namu_3568"/>
<evidence type="ECO:0008006" key="4">
    <source>
        <dbReference type="Google" id="ProtNLM"/>
    </source>
</evidence>